<gene>
    <name evidence="3" type="ORF">NCGR_LOCUS41505</name>
</gene>
<proteinExistence type="predicted"/>
<accession>A0A811QMG2</accession>
<dbReference type="InterPro" id="IPR000719">
    <property type="entry name" value="Prot_kinase_dom"/>
</dbReference>
<organism evidence="3 4">
    <name type="scientific">Miscanthus lutarioriparius</name>
    <dbReference type="NCBI Taxonomy" id="422564"/>
    <lineage>
        <taxon>Eukaryota</taxon>
        <taxon>Viridiplantae</taxon>
        <taxon>Streptophyta</taxon>
        <taxon>Embryophyta</taxon>
        <taxon>Tracheophyta</taxon>
        <taxon>Spermatophyta</taxon>
        <taxon>Magnoliopsida</taxon>
        <taxon>Liliopsida</taxon>
        <taxon>Poales</taxon>
        <taxon>Poaceae</taxon>
        <taxon>PACMAD clade</taxon>
        <taxon>Panicoideae</taxon>
        <taxon>Andropogonodae</taxon>
        <taxon>Andropogoneae</taxon>
        <taxon>Saccharinae</taxon>
        <taxon>Miscanthus</taxon>
    </lineage>
</organism>
<dbReference type="GO" id="GO:0004674">
    <property type="term" value="F:protein serine/threonine kinase activity"/>
    <property type="evidence" value="ECO:0007669"/>
    <property type="project" value="TreeGrafter"/>
</dbReference>
<dbReference type="Pfam" id="PF00069">
    <property type="entry name" value="Pkinase"/>
    <property type="match status" value="1"/>
</dbReference>
<dbReference type="AlphaFoldDB" id="A0A811QMG2"/>
<dbReference type="Gene3D" id="1.10.510.10">
    <property type="entry name" value="Transferase(Phosphotransferase) domain 1"/>
    <property type="match status" value="2"/>
</dbReference>
<dbReference type="SUPFAM" id="SSF56112">
    <property type="entry name" value="Protein kinase-like (PK-like)"/>
    <property type="match status" value="1"/>
</dbReference>
<sequence>MGEAFAVKHFVGADAVGSEAALLTSMAHPNVAHCRYCFHDEDKREFFLVMDQLMTKNLASHVKEVNSAKRPVPFPLAIVVDVMLQIACGMEYLHSRKIYHGCGTAMRPSMSRSSGSGNPRRPWPPPTPCIWYAPKLLEQDAAKCTEKADVYSFGMVCFELLTRKIPFEDNHLQGEHMSKNIRAGERPLFPFQVPKYLTCLTKWCWHGDPVKQPAFASVCRILRYVKRSVVMNPAPTEQPDAARPPSVPPVDYLDIEASQQRSPAWQSGSENMAPRVSDVPFQMFAYRVLEKERSRVAILHIGGGGGGRDKASNSSSNSNSLCGNESDNATLSDADAPEVPEVRPRERKGVRWRR</sequence>
<evidence type="ECO:0000256" key="1">
    <source>
        <dbReference type="SAM" id="MobiDB-lite"/>
    </source>
</evidence>
<keyword evidence="4" id="KW-1185">Reference proteome</keyword>
<feature type="compositionally biased region" description="Basic and acidic residues" evidence="1">
    <location>
        <begin position="340"/>
        <end position="354"/>
    </location>
</feature>
<feature type="domain" description="Protein kinase" evidence="2">
    <location>
        <begin position="1"/>
        <end position="225"/>
    </location>
</feature>
<dbReference type="InterPro" id="IPR011009">
    <property type="entry name" value="Kinase-like_dom_sf"/>
</dbReference>
<evidence type="ECO:0000259" key="2">
    <source>
        <dbReference type="PROSITE" id="PS50011"/>
    </source>
</evidence>
<comment type="caution">
    <text evidence="3">The sequence shown here is derived from an EMBL/GenBank/DDBJ whole genome shotgun (WGS) entry which is preliminary data.</text>
</comment>
<dbReference type="EMBL" id="CAJGYO010000010">
    <property type="protein sequence ID" value="CAD6258022.1"/>
    <property type="molecule type" value="Genomic_DNA"/>
</dbReference>
<dbReference type="OrthoDB" id="4062651at2759"/>
<dbReference type="InterPro" id="IPR001245">
    <property type="entry name" value="Ser-Thr/Tyr_kinase_cat_dom"/>
</dbReference>
<evidence type="ECO:0000313" key="4">
    <source>
        <dbReference type="Proteomes" id="UP000604825"/>
    </source>
</evidence>
<feature type="compositionally biased region" description="Polar residues" evidence="1">
    <location>
        <begin position="321"/>
        <end position="331"/>
    </location>
</feature>
<dbReference type="PANTHER" id="PTHR44329:SF260">
    <property type="entry name" value="PROTEIN KINASE DOMAIN-CONTAINING PROTEIN"/>
    <property type="match status" value="1"/>
</dbReference>
<protein>
    <recommendedName>
        <fullName evidence="2">Protein kinase domain-containing protein</fullName>
    </recommendedName>
</protein>
<dbReference type="Pfam" id="PF07714">
    <property type="entry name" value="PK_Tyr_Ser-Thr"/>
    <property type="match status" value="1"/>
</dbReference>
<dbReference type="PROSITE" id="PS50011">
    <property type="entry name" value="PROTEIN_KINASE_DOM"/>
    <property type="match status" value="1"/>
</dbReference>
<dbReference type="Proteomes" id="UP000604825">
    <property type="component" value="Unassembled WGS sequence"/>
</dbReference>
<dbReference type="GO" id="GO:0005524">
    <property type="term" value="F:ATP binding"/>
    <property type="evidence" value="ECO:0007669"/>
    <property type="project" value="InterPro"/>
</dbReference>
<name>A0A811QMG2_9POAL</name>
<feature type="region of interest" description="Disordered" evidence="1">
    <location>
        <begin position="302"/>
        <end position="354"/>
    </location>
</feature>
<evidence type="ECO:0000313" key="3">
    <source>
        <dbReference type="EMBL" id="CAD6258022.1"/>
    </source>
</evidence>
<dbReference type="PANTHER" id="PTHR44329">
    <property type="entry name" value="SERINE/THREONINE-PROTEIN KINASE TNNI3K-RELATED"/>
    <property type="match status" value="1"/>
</dbReference>
<dbReference type="InterPro" id="IPR051681">
    <property type="entry name" value="Ser/Thr_Kinases-Pseudokinases"/>
</dbReference>
<reference evidence="3" key="1">
    <citation type="submission" date="2020-10" db="EMBL/GenBank/DDBJ databases">
        <authorList>
            <person name="Han B."/>
            <person name="Lu T."/>
            <person name="Zhao Q."/>
            <person name="Huang X."/>
            <person name="Zhao Y."/>
        </authorList>
    </citation>
    <scope>NUCLEOTIDE SEQUENCE</scope>
</reference>